<accession>A0A397VHZ8</accession>
<dbReference type="AlphaFoldDB" id="A0A397VHZ8"/>
<organism evidence="1 2">
    <name type="scientific">Gigaspora rosea</name>
    <dbReference type="NCBI Taxonomy" id="44941"/>
    <lineage>
        <taxon>Eukaryota</taxon>
        <taxon>Fungi</taxon>
        <taxon>Fungi incertae sedis</taxon>
        <taxon>Mucoromycota</taxon>
        <taxon>Glomeromycotina</taxon>
        <taxon>Glomeromycetes</taxon>
        <taxon>Diversisporales</taxon>
        <taxon>Gigasporaceae</taxon>
        <taxon>Gigaspora</taxon>
    </lineage>
</organism>
<evidence type="ECO:0000313" key="1">
    <source>
        <dbReference type="EMBL" id="RIB19473.1"/>
    </source>
</evidence>
<dbReference type="OrthoDB" id="2421164at2759"/>
<proteinExistence type="predicted"/>
<keyword evidence="2" id="KW-1185">Reference proteome</keyword>
<comment type="caution">
    <text evidence="1">The sequence shown here is derived from an EMBL/GenBank/DDBJ whole genome shotgun (WGS) entry which is preliminary data.</text>
</comment>
<evidence type="ECO:0000313" key="2">
    <source>
        <dbReference type="Proteomes" id="UP000266673"/>
    </source>
</evidence>
<name>A0A397VHZ8_9GLOM</name>
<sequence>MSQLEVPLHIKKTFATLKAQMERAEIDRTYTVSSHSITYTSTLQQSQIIPIENIKRPSEAQHLYQKMSIFLEELRQKRSNNQQILEPNGATWKEKLISTCAYLSSGHVNHPSQLLYYYSIGYLLEQKAWKKEAKNFLKYLTSSRYQDILTIAQRTYFLYQARGPSHIFAARQITPYILQRMWKEDYNVLKEKAHEITQSKLKEVLLVTDFAGAQSQEAAYVMD</sequence>
<dbReference type="Proteomes" id="UP000266673">
    <property type="component" value="Unassembled WGS sequence"/>
</dbReference>
<dbReference type="EMBL" id="QKWP01000471">
    <property type="protein sequence ID" value="RIB19473.1"/>
    <property type="molecule type" value="Genomic_DNA"/>
</dbReference>
<protein>
    <submittedName>
        <fullName evidence="1">Uncharacterized protein</fullName>
    </submittedName>
</protein>
<reference evidence="1 2" key="1">
    <citation type="submission" date="2018-06" db="EMBL/GenBank/DDBJ databases">
        <title>Comparative genomics reveals the genomic features of Rhizophagus irregularis, R. cerebriforme, R. diaphanum and Gigaspora rosea, and their symbiotic lifestyle signature.</title>
        <authorList>
            <person name="Morin E."/>
            <person name="San Clemente H."/>
            <person name="Chen E.C.H."/>
            <person name="De La Providencia I."/>
            <person name="Hainaut M."/>
            <person name="Kuo A."/>
            <person name="Kohler A."/>
            <person name="Murat C."/>
            <person name="Tang N."/>
            <person name="Roy S."/>
            <person name="Loubradou J."/>
            <person name="Henrissat B."/>
            <person name="Grigoriev I.V."/>
            <person name="Corradi N."/>
            <person name="Roux C."/>
            <person name="Martin F.M."/>
        </authorList>
    </citation>
    <scope>NUCLEOTIDE SEQUENCE [LARGE SCALE GENOMIC DNA]</scope>
    <source>
        <strain evidence="1 2">DAOM 194757</strain>
    </source>
</reference>
<gene>
    <name evidence="1" type="ORF">C2G38_2245130</name>
</gene>